<accession>A0ACC0CNW5</accession>
<name>A0ACC0CNW5_9PEZI</name>
<dbReference type="Proteomes" id="UP001497680">
    <property type="component" value="Unassembled WGS sequence"/>
</dbReference>
<keyword evidence="2" id="KW-1185">Reference proteome</keyword>
<reference evidence="1 2" key="1">
    <citation type="journal article" date="2022" name="New Phytol.">
        <title>Ecological generalism drives hyperdiversity of secondary metabolite gene clusters in xylarialean endophytes.</title>
        <authorList>
            <person name="Franco M.E.E."/>
            <person name="Wisecaver J.H."/>
            <person name="Arnold A.E."/>
            <person name="Ju Y.M."/>
            <person name="Slot J.C."/>
            <person name="Ahrendt S."/>
            <person name="Moore L.P."/>
            <person name="Eastman K.E."/>
            <person name="Scott K."/>
            <person name="Konkel Z."/>
            <person name="Mondo S.J."/>
            <person name="Kuo A."/>
            <person name="Hayes R.D."/>
            <person name="Haridas S."/>
            <person name="Andreopoulos B."/>
            <person name="Riley R."/>
            <person name="LaButti K."/>
            <person name="Pangilinan J."/>
            <person name="Lipzen A."/>
            <person name="Amirebrahimi M."/>
            <person name="Yan J."/>
            <person name="Adam C."/>
            <person name="Keymanesh K."/>
            <person name="Ng V."/>
            <person name="Louie K."/>
            <person name="Northen T."/>
            <person name="Drula E."/>
            <person name="Henrissat B."/>
            <person name="Hsieh H.M."/>
            <person name="Youens-Clark K."/>
            <person name="Lutzoni F."/>
            <person name="Miadlikowska J."/>
            <person name="Eastwood D.C."/>
            <person name="Hamelin R.C."/>
            <person name="Grigoriev I.V."/>
            <person name="U'Ren J.M."/>
        </authorList>
    </citation>
    <scope>NUCLEOTIDE SEQUENCE [LARGE SCALE GENOMIC DNA]</scope>
    <source>
        <strain evidence="1 2">ER1909</strain>
    </source>
</reference>
<evidence type="ECO:0000313" key="1">
    <source>
        <dbReference type="EMBL" id="KAI6082157.1"/>
    </source>
</evidence>
<sequence length="581" mass="65722">MTYHKTWAVYVAIFRDASQGRLSPLPFFRITVELWVEMVGIAGKSQACHTCRQRRLRCDMRRPVCRKCVKAKRTCTGYDRDFIFVNRTPSSSSTTAPSVLAERRALRQLKDASADSTSEADLHHLFSEARNNCCEFRKYAVKLLEVTYLPKLPVSTTEGSFSWAYRLSDLLKPSKSLDTSLFAFCLSQLHLTGTGSASLYECLDQYNTALRYLHADLDDPEKRSQEETLAAIVVLSTCELFVCPVSNGWSVHSHGIADVLRLRDPETTSTPAWRHLFSRMRLLCVLEALTKRKAQILDNDVLRQIMTQSKLNGPLDEVFQMTADIPAILEQAVALSLITDEDTLLNESATLMRAFLAMVSFFESWLDECWEASTALRVWSVPSRVTNPIDDDPSNRLFPFCFEFESLVVAVPVIMCWSVITQLYSNVIQIHDLVEARMGRRITLQHLLSQANTIAATDTAGSQEASSQNIPIPKAGESRSIQDIREEGAKMARNVCQSLEYMHQIEMGTYGGHATTYPAWSARQFFRLHPGYEREASWLQNMHKMEGPGTRWGLALMTFTDIDKPLVGFHPDPSKSKTMRD</sequence>
<evidence type="ECO:0000313" key="2">
    <source>
        <dbReference type="Proteomes" id="UP001497680"/>
    </source>
</evidence>
<organism evidence="1 2">
    <name type="scientific">Hypoxylon rubiginosum</name>
    <dbReference type="NCBI Taxonomy" id="110542"/>
    <lineage>
        <taxon>Eukaryota</taxon>
        <taxon>Fungi</taxon>
        <taxon>Dikarya</taxon>
        <taxon>Ascomycota</taxon>
        <taxon>Pezizomycotina</taxon>
        <taxon>Sordariomycetes</taxon>
        <taxon>Xylariomycetidae</taxon>
        <taxon>Xylariales</taxon>
        <taxon>Hypoxylaceae</taxon>
        <taxon>Hypoxylon</taxon>
    </lineage>
</organism>
<comment type="caution">
    <text evidence="1">The sequence shown here is derived from an EMBL/GenBank/DDBJ whole genome shotgun (WGS) entry which is preliminary data.</text>
</comment>
<gene>
    <name evidence="1" type="ORF">F4821DRAFT_247767</name>
</gene>
<dbReference type="EMBL" id="MU394377">
    <property type="protein sequence ID" value="KAI6082157.1"/>
    <property type="molecule type" value="Genomic_DNA"/>
</dbReference>
<protein>
    <submittedName>
        <fullName evidence="1">Uncharacterized protein</fullName>
    </submittedName>
</protein>
<proteinExistence type="predicted"/>